<feature type="region of interest" description="Disordered" evidence="1">
    <location>
        <begin position="1"/>
        <end position="68"/>
    </location>
</feature>
<name>G2X8F2_VERDV</name>
<evidence type="ECO:0000313" key="2">
    <source>
        <dbReference type="EMBL" id="EGY15239.1"/>
    </source>
</evidence>
<reference evidence="2 3" key="1">
    <citation type="submission" date="2008-03" db="EMBL/GenBank/DDBJ databases">
        <title>The Genome Sequence of Verticillium dahliae VdLs.17.</title>
        <authorList>
            <consortium name="The Broad Institute Genome Sequencing Platform"/>
            <person name="Ma L.-J.J."/>
            <person name="Klosterman S.J."/>
            <person name="Subbarao K."/>
            <person name="Dobinson K."/>
            <person name="Veronese P."/>
            <person name="Kang S."/>
            <person name="Gold S.E."/>
            <person name="Young S."/>
            <person name="Jaffe D."/>
            <person name="Gnerre S."/>
            <person name="Berlin A."/>
            <person name="Heiman D."/>
            <person name="Hepburn T."/>
            <person name="Sykes S."/>
            <person name="Alvarado L."/>
            <person name="Kodira C.D."/>
            <person name="Lander E."/>
            <person name="Galagan J."/>
            <person name="Nusbaum C."/>
            <person name="Birren B."/>
        </authorList>
    </citation>
    <scope>NUCLEOTIDE SEQUENCE [LARGE SCALE GENOMIC DNA]</scope>
    <source>
        <strain evidence="3">VdLs.17 / ATCC MYA-4575 / FGSC 10137</strain>
    </source>
</reference>
<evidence type="ECO:0000313" key="3">
    <source>
        <dbReference type="Proteomes" id="UP000001611"/>
    </source>
</evidence>
<organism evidence="2 3">
    <name type="scientific">Verticillium dahliae (strain VdLs.17 / ATCC MYA-4575 / FGSC 10137)</name>
    <name type="common">Verticillium wilt</name>
    <dbReference type="NCBI Taxonomy" id="498257"/>
    <lineage>
        <taxon>Eukaryota</taxon>
        <taxon>Fungi</taxon>
        <taxon>Dikarya</taxon>
        <taxon>Ascomycota</taxon>
        <taxon>Pezizomycotina</taxon>
        <taxon>Sordariomycetes</taxon>
        <taxon>Hypocreomycetidae</taxon>
        <taxon>Glomerellales</taxon>
        <taxon>Plectosphaerellaceae</taxon>
        <taxon>Verticillium</taxon>
    </lineage>
</organism>
<dbReference type="RefSeq" id="XP_009657402.1">
    <property type="nucleotide sequence ID" value="XM_009659107.1"/>
</dbReference>
<dbReference type="KEGG" id="vda:VDAG_06093"/>
<dbReference type="EMBL" id="DS572707">
    <property type="protein sequence ID" value="EGY15239.1"/>
    <property type="molecule type" value="Genomic_DNA"/>
</dbReference>
<accession>G2X8F2</accession>
<sequence length="299" mass="32545">MDGASLAEAALPRREAQRRMSGQKKDCHMDDATLRQARRMPPTRQTNERERQGHIKAAGSAEPAEQKPQLVSTIGWGLKVASAVANSVKCQRVADTSRASALLSSAATTALQMDNIRVNNNNAPLRVFVALLGPAPSLGLVCRGQKRVLLWFSCWTVRHNVGGRPRARRTRRMKDPEFRKCNQAGRIFMRLTARSAGSSSGQPSSSPLEGTILLGITWAKDGCGPIEEVVQSKFDHGVVNDELESSRHPHVFAMTLFDTCRYEDAIKLSSAQAGDAPDGVKETVSEILGQLSAMPESDT</sequence>
<evidence type="ECO:0000256" key="1">
    <source>
        <dbReference type="SAM" id="MobiDB-lite"/>
    </source>
</evidence>
<dbReference type="AlphaFoldDB" id="G2X8F2"/>
<proteinExistence type="predicted"/>
<gene>
    <name evidence="2" type="ORF">VDAG_06093</name>
</gene>
<protein>
    <submittedName>
        <fullName evidence="2">Uncharacterized protein</fullName>
    </submittedName>
</protein>
<dbReference type="HOGENOM" id="CLU_931268_0_0_1"/>
<dbReference type="GeneID" id="20707556"/>
<feature type="compositionally biased region" description="Basic and acidic residues" evidence="1">
    <location>
        <begin position="11"/>
        <end position="33"/>
    </location>
</feature>
<dbReference type="InParanoid" id="G2X8F2"/>
<reference evidence="3" key="2">
    <citation type="journal article" date="2011" name="PLoS Pathog.">
        <title>Comparative genomics yields insights into niche adaptation of plant vascular wilt pathogens.</title>
        <authorList>
            <person name="Klosterman S.J."/>
            <person name="Subbarao K.V."/>
            <person name="Kang S."/>
            <person name="Veronese P."/>
            <person name="Gold S.E."/>
            <person name="Thomma B.P.H.J."/>
            <person name="Chen Z."/>
            <person name="Henrissat B."/>
            <person name="Lee Y.-H."/>
            <person name="Park J."/>
            <person name="Garcia-Pedrajas M.D."/>
            <person name="Barbara D.J."/>
            <person name="Anchieta A."/>
            <person name="de Jonge R."/>
            <person name="Santhanam P."/>
            <person name="Maruthachalam K."/>
            <person name="Atallah Z."/>
            <person name="Amyotte S.G."/>
            <person name="Paz Z."/>
            <person name="Inderbitzin P."/>
            <person name="Hayes R.J."/>
            <person name="Heiman D.I."/>
            <person name="Young S."/>
            <person name="Zeng Q."/>
            <person name="Engels R."/>
            <person name="Galagan J."/>
            <person name="Cuomo C.A."/>
            <person name="Dobinson K.F."/>
            <person name="Ma L.-J."/>
        </authorList>
    </citation>
    <scope>NUCLEOTIDE SEQUENCE [LARGE SCALE GENOMIC DNA]</scope>
    <source>
        <strain evidence="3">VdLs.17 / ATCC MYA-4575 / FGSC 10137</strain>
    </source>
</reference>
<dbReference type="Proteomes" id="UP000001611">
    <property type="component" value="Unassembled WGS sequence"/>
</dbReference>
<keyword evidence="3" id="KW-1185">Reference proteome</keyword>